<protein>
    <submittedName>
        <fullName evidence="2">Uncharacterized protein</fullName>
    </submittedName>
</protein>
<organism evidence="2 3">
    <name type="scientific">Nelumbo nucifera</name>
    <name type="common">Sacred lotus</name>
    <dbReference type="NCBI Taxonomy" id="4432"/>
    <lineage>
        <taxon>Eukaryota</taxon>
        <taxon>Viridiplantae</taxon>
        <taxon>Streptophyta</taxon>
        <taxon>Embryophyta</taxon>
        <taxon>Tracheophyta</taxon>
        <taxon>Spermatophyta</taxon>
        <taxon>Magnoliopsida</taxon>
        <taxon>Proteales</taxon>
        <taxon>Nelumbonaceae</taxon>
        <taxon>Nelumbo</taxon>
    </lineage>
</organism>
<name>A0A822XQ53_NELNU</name>
<dbReference type="AlphaFoldDB" id="A0A822XQ53"/>
<evidence type="ECO:0000256" key="1">
    <source>
        <dbReference type="SAM" id="Phobius"/>
    </source>
</evidence>
<keyword evidence="1" id="KW-1133">Transmembrane helix</keyword>
<sequence>MKFAKLNAKRSTQVARRSATLICIPSGSVCANILVDLMQPFFIFFKLIMYAKERQGFE</sequence>
<dbReference type="EMBL" id="DUZY01000001">
    <property type="protein sequence ID" value="DAD19598.1"/>
    <property type="molecule type" value="Genomic_DNA"/>
</dbReference>
<keyword evidence="1" id="KW-0472">Membrane</keyword>
<gene>
    <name evidence="2" type="ORF">HUJ06_021061</name>
</gene>
<dbReference type="Proteomes" id="UP000607653">
    <property type="component" value="Unassembled WGS sequence"/>
</dbReference>
<evidence type="ECO:0000313" key="3">
    <source>
        <dbReference type="Proteomes" id="UP000607653"/>
    </source>
</evidence>
<keyword evidence="3" id="KW-1185">Reference proteome</keyword>
<reference evidence="2 3" key="1">
    <citation type="journal article" date="2020" name="Mol. Biol. Evol.">
        <title>Distinct Expression and Methylation Patterns for Genes with Different Fates following a Single Whole-Genome Duplication in Flowering Plants.</title>
        <authorList>
            <person name="Shi T."/>
            <person name="Rahmani R.S."/>
            <person name="Gugger P.F."/>
            <person name="Wang M."/>
            <person name="Li H."/>
            <person name="Zhang Y."/>
            <person name="Li Z."/>
            <person name="Wang Q."/>
            <person name="Van de Peer Y."/>
            <person name="Marchal K."/>
            <person name="Chen J."/>
        </authorList>
    </citation>
    <scope>NUCLEOTIDE SEQUENCE [LARGE SCALE GENOMIC DNA]</scope>
    <source>
        <tissue evidence="2">Leaf</tissue>
    </source>
</reference>
<keyword evidence="1" id="KW-0812">Transmembrane</keyword>
<accession>A0A822XQ53</accession>
<feature type="transmembrane region" description="Helical" evidence="1">
    <location>
        <begin position="21"/>
        <end position="45"/>
    </location>
</feature>
<comment type="caution">
    <text evidence="2">The sequence shown here is derived from an EMBL/GenBank/DDBJ whole genome shotgun (WGS) entry which is preliminary data.</text>
</comment>
<proteinExistence type="predicted"/>
<evidence type="ECO:0000313" key="2">
    <source>
        <dbReference type="EMBL" id="DAD19598.1"/>
    </source>
</evidence>